<dbReference type="SMART" id="SM00670">
    <property type="entry name" value="PINc"/>
    <property type="match status" value="1"/>
</dbReference>
<dbReference type="PANTHER" id="PTHR39677">
    <property type="entry name" value="RIBONUCLEASE VAPC6"/>
    <property type="match status" value="1"/>
</dbReference>
<dbReference type="EMBL" id="AP012489">
    <property type="protein sequence ID" value="BAN91110.1"/>
    <property type="molecule type" value="Genomic_DNA"/>
</dbReference>
<dbReference type="OrthoDB" id="147997at2157"/>
<gene>
    <name evidence="2" type="ORF">ACAM_1641</name>
</gene>
<dbReference type="CDD" id="cd18677">
    <property type="entry name" value="PIN_MjVapC2-VapC6_like"/>
    <property type="match status" value="1"/>
</dbReference>
<organism evidence="2 3">
    <name type="scientific">Aeropyrum camini SY1 = JCM 12091</name>
    <dbReference type="NCBI Taxonomy" id="1198449"/>
    <lineage>
        <taxon>Archaea</taxon>
        <taxon>Thermoproteota</taxon>
        <taxon>Thermoprotei</taxon>
        <taxon>Desulfurococcales</taxon>
        <taxon>Desulfurococcaceae</taxon>
        <taxon>Aeropyrum</taxon>
    </lineage>
</organism>
<dbReference type="Pfam" id="PF01850">
    <property type="entry name" value="PIN"/>
    <property type="match status" value="1"/>
</dbReference>
<sequence>MKVLYDSNVLIKYLAGDDKARTLVEKVINGEWEGFITGIVVSETIYIYLRLALDVPRYKLRELIIKQDERINNLLEEDIRPLLSFFNLITTETNIEELLDIIESYGLLPNDALIAVAALKHGISTISTFDEDFRRVPWLRVIP</sequence>
<dbReference type="AlphaFoldDB" id="U3TGG6"/>
<evidence type="ECO:0000259" key="1">
    <source>
        <dbReference type="SMART" id="SM00670"/>
    </source>
</evidence>
<dbReference type="Proteomes" id="UP000016887">
    <property type="component" value="Chromosome"/>
</dbReference>
<dbReference type="SUPFAM" id="SSF88723">
    <property type="entry name" value="PIN domain-like"/>
    <property type="match status" value="1"/>
</dbReference>
<evidence type="ECO:0000313" key="2">
    <source>
        <dbReference type="EMBL" id="BAN91110.1"/>
    </source>
</evidence>
<dbReference type="eggNOG" id="arCOG00710">
    <property type="taxonomic scope" value="Archaea"/>
</dbReference>
<keyword evidence="3" id="KW-1185">Reference proteome</keyword>
<evidence type="ECO:0000313" key="3">
    <source>
        <dbReference type="Proteomes" id="UP000016887"/>
    </source>
</evidence>
<dbReference type="PANTHER" id="PTHR39677:SF4">
    <property type="entry name" value="RIBONUCLEASE VAPC6"/>
    <property type="match status" value="1"/>
</dbReference>
<name>U3TGG6_9CREN</name>
<dbReference type="RefSeq" id="WP_022542376.1">
    <property type="nucleotide sequence ID" value="NC_022521.1"/>
</dbReference>
<dbReference type="GeneID" id="17110828"/>
<reference evidence="2 3" key="1">
    <citation type="journal article" date="2013" name="Appl. Environ. Microbiol.">
        <title>Variation of the Virus-Related Elements within Syntenic Genomes of the Hyperthermophilic Archaeon Aeropyrum.</title>
        <authorList>
            <person name="Daifuku T."/>
            <person name="Yoshida T."/>
            <person name="Kitamura T."/>
            <person name="Kawaichi S."/>
            <person name="Inoue T."/>
            <person name="Nomura K."/>
            <person name="Yoshida Y."/>
            <person name="Kuno S."/>
            <person name="Sako Y."/>
        </authorList>
    </citation>
    <scope>NUCLEOTIDE SEQUENCE [LARGE SCALE GENOMIC DNA]</scope>
    <source>
        <strain evidence="2 3">SY1</strain>
    </source>
</reference>
<dbReference type="Gene3D" id="3.40.50.1010">
    <property type="entry name" value="5'-nuclease"/>
    <property type="match status" value="1"/>
</dbReference>
<dbReference type="InterPro" id="IPR002716">
    <property type="entry name" value="PIN_dom"/>
</dbReference>
<feature type="domain" description="PIN" evidence="1">
    <location>
        <begin position="1"/>
        <end position="135"/>
    </location>
</feature>
<dbReference type="KEGG" id="acj:ACAM_1641"/>
<dbReference type="InterPro" id="IPR029060">
    <property type="entry name" value="PIN-like_dom_sf"/>
</dbReference>
<proteinExistence type="predicted"/>
<dbReference type="STRING" id="1198449.ACAM_1641"/>
<protein>
    <submittedName>
        <fullName evidence="2">Predicted nucleic acid-binding protein</fullName>
    </submittedName>
</protein>
<accession>U3TGG6</accession>